<dbReference type="InterPro" id="IPR013783">
    <property type="entry name" value="Ig-like_fold"/>
</dbReference>
<dbReference type="Pfam" id="PF18962">
    <property type="entry name" value="Por_Secre_tail"/>
    <property type="match status" value="1"/>
</dbReference>
<evidence type="ECO:0000256" key="2">
    <source>
        <dbReference type="ARBA" id="ARBA00022801"/>
    </source>
</evidence>
<dbReference type="OrthoDB" id="9764953at2"/>
<dbReference type="Gene3D" id="3.40.50.1820">
    <property type="entry name" value="alpha/beta hydrolase"/>
    <property type="match status" value="1"/>
</dbReference>
<keyword evidence="5" id="KW-1185">Reference proteome</keyword>
<dbReference type="SUPFAM" id="SSF49299">
    <property type="entry name" value="PKD domain"/>
    <property type="match status" value="1"/>
</dbReference>
<dbReference type="eggNOG" id="COG4099">
    <property type="taxonomic scope" value="Bacteria"/>
</dbReference>
<dbReference type="NCBIfam" id="TIGR04183">
    <property type="entry name" value="Por_Secre_tail"/>
    <property type="match status" value="1"/>
</dbReference>
<reference evidence="4 5" key="1">
    <citation type="submission" date="2012-12" db="EMBL/GenBank/DDBJ databases">
        <title>Genome assembly of Fulvivirga imtechensis AK7.</title>
        <authorList>
            <person name="Nupur N."/>
            <person name="Khatri I."/>
            <person name="Kumar R."/>
            <person name="Subramanian S."/>
            <person name="Pinnaka A."/>
        </authorList>
    </citation>
    <scope>NUCLEOTIDE SEQUENCE [LARGE SCALE GENOMIC DNA]</scope>
    <source>
        <strain evidence="4 5">AK7</strain>
    </source>
</reference>
<dbReference type="eggNOG" id="COG2831">
    <property type="taxonomic scope" value="Bacteria"/>
</dbReference>
<name>L8K0S9_9BACT</name>
<dbReference type="Pfam" id="PF22352">
    <property type="entry name" value="K319L-like_PKD"/>
    <property type="match status" value="1"/>
</dbReference>
<feature type="domain" description="Secretion system C-terminal sorting" evidence="3">
    <location>
        <begin position="560"/>
        <end position="634"/>
    </location>
</feature>
<dbReference type="Proteomes" id="UP000011135">
    <property type="component" value="Unassembled WGS sequence"/>
</dbReference>
<dbReference type="InterPro" id="IPR050955">
    <property type="entry name" value="Plant_Biomass_Hydrol_Est"/>
</dbReference>
<keyword evidence="2" id="KW-0378">Hydrolase</keyword>
<accession>L8K0S9</accession>
<evidence type="ECO:0000259" key="3">
    <source>
        <dbReference type="Pfam" id="PF18962"/>
    </source>
</evidence>
<protein>
    <recommendedName>
        <fullName evidence="3">Secretion system C-terminal sorting domain-containing protein</fullName>
    </recommendedName>
</protein>
<gene>
    <name evidence="4" type="ORF">C900_02614</name>
</gene>
<organism evidence="4 5">
    <name type="scientific">Fulvivirga imtechensis AK7</name>
    <dbReference type="NCBI Taxonomy" id="1237149"/>
    <lineage>
        <taxon>Bacteria</taxon>
        <taxon>Pseudomonadati</taxon>
        <taxon>Bacteroidota</taxon>
        <taxon>Cytophagia</taxon>
        <taxon>Cytophagales</taxon>
        <taxon>Fulvivirgaceae</taxon>
        <taxon>Fulvivirga</taxon>
    </lineage>
</organism>
<dbReference type="EMBL" id="AMZN01000004">
    <property type="protein sequence ID" value="ELR73529.1"/>
    <property type="molecule type" value="Genomic_DNA"/>
</dbReference>
<dbReference type="SUPFAM" id="SSF53474">
    <property type="entry name" value="alpha/beta-Hydrolases"/>
    <property type="match status" value="1"/>
</dbReference>
<dbReference type="PANTHER" id="PTHR43037:SF5">
    <property type="entry name" value="FERULOYL ESTERASE"/>
    <property type="match status" value="1"/>
</dbReference>
<dbReference type="GO" id="GO:0016787">
    <property type="term" value="F:hydrolase activity"/>
    <property type="evidence" value="ECO:0007669"/>
    <property type="project" value="UniProtKB-KW"/>
</dbReference>
<evidence type="ECO:0000313" key="5">
    <source>
        <dbReference type="Proteomes" id="UP000011135"/>
    </source>
</evidence>
<sequence length="637" mass="69715">MTIETSPGGTEYLVFTPTGYDAGDASTTYPLIVYLHGAQAIGHQINCSFGKGLPGAINNNSNTFFDTLKMFVVAPHVRLGSKCSDLANNDYEWDPAMVNEVVDHFIGEYNIDTGRIFGSGISLGAKGIWDYALAYPDKLIGLAPFSGNAPIENICTLDGVAVWAFHGEADGTIPPTGGADRKGGQTVVETINNCPNAPYLPAYITLFDAKGHNGWDQVYDLSAGYNLYEWLLSLKKDISSNYRPLVNIGPDITIVDPGHSIKINSFAYDPNGSINLYNWEQLAGPSVSFQDGSDHLILNLSPSGSVYKFMLKVTDNEGLTNSDTVGVTVNSSTTGPAVTELRLYDGKNNKDLGPISNNQTISLSGHDPSLLNIIATVENLNTRASVRFGLNENRNFISLNDNNINSNYSIGNNNHKSFVPSEGEYTIKATAYGDRNTLAPGSSYMVTFTFTEEPLPIKLLGFEAKATEEGVELRWTTTEEVNNSHFEIYQGIGNARELREVASIPKANLQKNVNHYSHIINGAPCGTLYYQLKSFDYDGHVDQSEVISITRTEGNCTAKVYPNPVIKNEFKFETMDSGKIHLRLINTFGQTIIERIISEHDNGRANINTSGLRQGVYFLQITRNSSTETKKILVQGN</sequence>
<dbReference type="PANTHER" id="PTHR43037">
    <property type="entry name" value="UNNAMED PRODUCT-RELATED"/>
    <property type="match status" value="1"/>
</dbReference>
<dbReference type="InterPro" id="IPR035986">
    <property type="entry name" value="PKD_dom_sf"/>
</dbReference>
<evidence type="ECO:0000256" key="1">
    <source>
        <dbReference type="ARBA" id="ARBA00022729"/>
    </source>
</evidence>
<dbReference type="InterPro" id="IPR026444">
    <property type="entry name" value="Secre_tail"/>
</dbReference>
<proteinExistence type="predicted"/>
<keyword evidence="1" id="KW-0732">Signal</keyword>
<dbReference type="InterPro" id="IPR029058">
    <property type="entry name" value="AB_hydrolase_fold"/>
</dbReference>
<evidence type="ECO:0000313" key="4">
    <source>
        <dbReference type="EMBL" id="ELR73529.1"/>
    </source>
</evidence>
<dbReference type="AlphaFoldDB" id="L8K0S9"/>
<dbReference type="Gene3D" id="2.60.40.10">
    <property type="entry name" value="Immunoglobulins"/>
    <property type="match status" value="1"/>
</dbReference>
<dbReference type="RefSeq" id="WP_009577749.1">
    <property type="nucleotide sequence ID" value="NZ_AMZN01000004.1"/>
</dbReference>
<comment type="caution">
    <text evidence="4">The sequence shown here is derived from an EMBL/GenBank/DDBJ whole genome shotgun (WGS) entry which is preliminary data.</text>
</comment>